<keyword evidence="10" id="KW-1185">Reference proteome</keyword>
<evidence type="ECO:0000259" key="8">
    <source>
        <dbReference type="Pfam" id="PF04239"/>
    </source>
</evidence>
<comment type="similarity">
    <text evidence="2">Belongs to the UPF0702 family.</text>
</comment>
<name>A0A430JKG0_9BACL</name>
<evidence type="ECO:0000256" key="6">
    <source>
        <dbReference type="ARBA" id="ARBA00023136"/>
    </source>
</evidence>
<dbReference type="PANTHER" id="PTHR34582:SF2">
    <property type="entry name" value="UPF0702 TRANSMEMBRANE PROTEIN YDFR"/>
    <property type="match status" value="1"/>
</dbReference>
<keyword evidence="6 7" id="KW-0472">Membrane</keyword>
<feature type="domain" description="YetF C-terminal" evidence="8">
    <location>
        <begin position="77"/>
        <end position="146"/>
    </location>
</feature>
<feature type="transmembrane region" description="Helical" evidence="7">
    <location>
        <begin position="6"/>
        <end position="23"/>
    </location>
</feature>
<evidence type="ECO:0000313" key="10">
    <source>
        <dbReference type="Proteomes" id="UP000276128"/>
    </source>
</evidence>
<dbReference type="Pfam" id="PF04239">
    <property type="entry name" value="DUF421"/>
    <property type="match status" value="1"/>
</dbReference>
<evidence type="ECO:0000256" key="7">
    <source>
        <dbReference type="SAM" id="Phobius"/>
    </source>
</evidence>
<evidence type="ECO:0000256" key="2">
    <source>
        <dbReference type="ARBA" id="ARBA00006448"/>
    </source>
</evidence>
<proteinExistence type="inferred from homology"/>
<sequence length="189" mass="20785">MWSIILKSIALVVAGVILLRISGRKSISQMTVPQLAILLSIGSILGSEVGGKGLFYSILGTSIFIAFLVLMEWITLKWNAAESLLKGKAVLVISEGEMNLSAMAKLRLTQEDLKKRLRMVGISSFEDVKSATIEANGELGYELMPHAKPVTMGELGKLMKTYFQDKPLSVIQSQPQNNLFANLDDEYIH</sequence>
<evidence type="ECO:0000256" key="1">
    <source>
        <dbReference type="ARBA" id="ARBA00004651"/>
    </source>
</evidence>
<dbReference type="InterPro" id="IPR007353">
    <property type="entry name" value="DUF421"/>
</dbReference>
<comment type="subcellular location">
    <subcellularLocation>
        <location evidence="1">Cell membrane</location>
        <topology evidence="1">Multi-pass membrane protein</topology>
    </subcellularLocation>
</comment>
<accession>A0A430JKG0</accession>
<evidence type="ECO:0000256" key="4">
    <source>
        <dbReference type="ARBA" id="ARBA00022692"/>
    </source>
</evidence>
<dbReference type="GO" id="GO:0005886">
    <property type="term" value="C:plasma membrane"/>
    <property type="evidence" value="ECO:0007669"/>
    <property type="project" value="UniProtKB-SubCell"/>
</dbReference>
<dbReference type="OrthoDB" id="1796697at2"/>
<dbReference type="InterPro" id="IPR023090">
    <property type="entry name" value="UPF0702_alpha/beta_dom_sf"/>
</dbReference>
<comment type="caution">
    <text evidence="9">The sequence shown here is derived from an EMBL/GenBank/DDBJ whole genome shotgun (WGS) entry which is preliminary data.</text>
</comment>
<dbReference type="Proteomes" id="UP000276128">
    <property type="component" value="Unassembled WGS sequence"/>
</dbReference>
<dbReference type="EMBL" id="RXHU01000007">
    <property type="protein sequence ID" value="RTE11476.1"/>
    <property type="molecule type" value="Genomic_DNA"/>
</dbReference>
<evidence type="ECO:0000313" key="9">
    <source>
        <dbReference type="EMBL" id="RTE11476.1"/>
    </source>
</evidence>
<feature type="transmembrane region" description="Helical" evidence="7">
    <location>
        <begin position="53"/>
        <end position="76"/>
    </location>
</feature>
<organism evidence="9 10">
    <name type="scientific">Paenibacillus whitsoniae</name>
    <dbReference type="NCBI Taxonomy" id="2496558"/>
    <lineage>
        <taxon>Bacteria</taxon>
        <taxon>Bacillati</taxon>
        <taxon>Bacillota</taxon>
        <taxon>Bacilli</taxon>
        <taxon>Bacillales</taxon>
        <taxon>Paenibacillaceae</taxon>
        <taxon>Paenibacillus</taxon>
    </lineage>
</organism>
<keyword evidence="5 7" id="KW-1133">Transmembrane helix</keyword>
<dbReference type="AlphaFoldDB" id="A0A430JKG0"/>
<evidence type="ECO:0000256" key="5">
    <source>
        <dbReference type="ARBA" id="ARBA00022989"/>
    </source>
</evidence>
<evidence type="ECO:0000256" key="3">
    <source>
        <dbReference type="ARBA" id="ARBA00022475"/>
    </source>
</evidence>
<keyword evidence="4 7" id="KW-0812">Transmembrane</keyword>
<dbReference type="Gene3D" id="3.30.240.20">
    <property type="entry name" value="bsu07140 like domains"/>
    <property type="match status" value="1"/>
</dbReference>
<dbReference type="RefSeq" id="WP_126139422.1">
    <property type="nucleotide sequence ID" value="NZ_RXHU01000007.1"/>
</dbReference>
<reference evidence="9 10" key="1">
    <citation type="submission" date="2018-12" db="EMBL/GenBank/DDBJ databases">
        <title>Bacillus ochoae sp. nov., Paenibacillus whitsoniae sp. nov., Paenibacillus spiritus sp. nov. Isolated from the Mars Exploration Rover during spacecraft assembly.</title>
        <authorList>
            <person name="Seuylemezian A."/>
            <person name="Vaishampayan P."/>
        </authorList>
    </citation>
    <scope>NUCLEOTIDE SEQUENCE [LARGE SCALE GENOMIC DNA]</scope>
    <source>
        <strain evidence="9 10">MER 54</strain>
    </source>
</reference>
<gene>
    <name evidence="9" type="ORF">EJQ19_01380</name>
</gene>
<protein>
    <submittedName>
        <fullName evidence="9">DUF421 domain-containing protein</fullName>
    </submittedName>
</protein>
<keyword evidence="3" id="KW-1003">Cell membrane</keyword>
<dbReference type="PANTHER" id="PTHR34582">
    <property type="entry name" value="UPF0702 TRANSMEMBRANE PROTEIN YCAP"/>
    <property type="match status" value="1"/>
</dbReference>